<feature type="transmembrane region" description="Helical" evidence="1">
    <location>
        <begin position="107"/>
        <end position="126"/>
    </location>
</feature>
<dbReference type="AlphaFoldDB" id="A0A830FFL4"/>
<feature type="transmembrane region" description="Helical" evidence="1">
    <location>
        <begin position="36"/>
        <end position="58"/>
    </location>
</feature>
<reference evidence="2" key="1">
    <citation type="journal article" date="2014" name="Int. J. Syst. Evol. Microbiol.">
        <title>Complete genome sequence of Corynebacterium casei LMG S-19264T (=DSM 44701T), isolated from a smear-ripened cheese.</title>
        <authorList>
            <consortium name="US DOE Joint Genome Institute (JGI-PGF)"/>
            <person name="Walter F."/>
            <person name="Albersmeier A."/>
            <person name="Kalinowski J."/>
            <person name="Ruckert C."/>
        </authorList>
    </citation>
    <scope>NUCLEOTIDE SEQUENCE</scope>
    <source>
        <strain evidence="2">JCM 19596</strain>
    </source>
</reference>
<evidence type="ECO:0000256" key="1">
    <source>
        <dbReference type="SAM" id="Phobius"/>
    </source>
</evidence>
<dbReference type="Proteomes" id="UP000607197">
    <property type="component" value="Unassembled WGS sequence"/>
</dbReference>
<keyword evidence="1" id="KW-0472">Membrane</keyword>
<gene>
    <name evidence="2" type="ORF">GCM10009039_29740</name>
</gene>
<protein>
    <submittedName>
        <fullName evidence="2">Uncharacterized protein</fullName>
    </submittedName>
</protein>
<keyword evidence="3" id="KW-1185">Reference proteome</keyword>
<name>A0A830FFL4_9EURY</name>
<keyword evidence="1" id="KW-1133">Transmembrane helix</keyword>
<sequence>MASVSGHNSFETIAVQQPENSTLAPTGHFINSPTEISVQMAGILSWLGLFAIMGFVGWQARFINRVGRRGEPLSGEEGPLPDVPSFVESEYRSIVAYWPARADLKGVWLVGLFAFLSVLFAALLGAEAFSQSRLQFLGVYTALLCFSLAELVTCYTTYFIPSIEVAEERDH</sequence>
<reference evidence="2" key="2">
    <citation type="submission" date="2020-09" db="EMBL/GenBank/DDBJ databases">
        <authorList>
            <person name="Sun Q."/>
            <person name="Ohkuma M."/>
        </authorList>
    </citation>
    <scope>NUCLEOTIDE SEQUENCE</scope>
    <source>
        <strain evidence="2">JCM 19596</strain>
    </source>
</reference>
<keyword evidence="1" id="KW-0812">Transmembrane</keyword>
<proteinExistence type="predicted"/>
<accession>A0A830FFL4</accession>
<feature type="transmembrane region" description="Helical" evidence="1">
    <location>
        <begin position="138"/>
        <end position="160"/>
    </location>
</feature>
<evidence type="ECO:0000313" key="2">
    <source>
        <dbReference type="EMBL" id="GGL69781.1"/>
    </source>
</evidence>
<organism evidence="2 3">
    <name type="scientific">Halocalculus aciditolerans</name>
    <dbReference type="NCBI Taxonomy" id="1383812"/>
    <lineage>
        <taxon>Archaea</taxon>
        <taxon>Methanobacteriati</taxon>
        <taxon>Methanobacteriota</taxon>
        <taxon>Stenosarchaea group</taxon>
        <taxon>Halobacteria</taxon>
        <taxon>Halobacteriales</taxon>
        <taxon>Halobacteriaceae</taxon>
        <taxon>Halocalculus</taxon>
    </lineage>
</organism>
<dbReference type="EMBL" id="BMPG01000004">
    <property type="protein sequence ID" value="GGL69781.1"/>
    <property type="molecule type" value="Genomic_DNA"/>
</dbReference>
<comment type="caution">
    <text evidence="2">The sequence shown here is derived from an EMBL/GenBank/DDBJ whole genome shotgun (WGS) entry which is preliminary data.</text>
</comment>
<evidence type="ECO:0000313" key="3">
    <source>
        <dbReference type="Proteomes" id="UP000607197"/>
    </source>
</evidence>